<organism evidence="1 2">
    <name type="scientific">Daucus carota subsp. sativus</name>
    <name type="common">Carrot</name>
    <dbReference type="NCBI Taxonomy" id="79200"/>
    <lineage>
        <taxon>Eukaryota</taxon>
        <taxon>Viridiplantae</taxon>
        <taxon>Streptophyta</taxon>
        <taxon>Embryophyta</taxon>
        <taxon>Tracheophyta</taxon>
        <taxon>Spermatophyta</taxon>
        <taxon>Magnoliopsida</taxon>
        <taxon>eudicotyledons</taxon>
        <taxon>Gunneridae</taxon>
        <taxon>Pentapetalae</taxon>
        <taxon>asterids</taxon>
        <taxon>campanulids</taxon>
        <taxon>Apiales</taxon>
        <taxon>Apiaceae</taxon>
        <taxon>Apioideae</taxon>
        <taxon>Scandiceae</taxon>
        <taxon>Daucinae</taxon>
        <taxon>Daucus</taxon>
        <taxon>Daucus sect. Daucus</taxon>
    </lineage>
</organism>
<keyword evidence="2" id="KW-1185">Reference proteome</keyword>
<name>A0A164Z0C4_DAUCS</name>
<protein>
    <submittedName>
        <fullName evidence="1">Uncharacterized protein</fullName>
    </submittedName>
</protein>
<dbReference type="Proteomes" id="UP000077755">
    <property type="component" value="Chromosome 5"/>
</dbReference>
<accession>A0A164Z0C4</accession>
<reference evidence="1" key="2">
    <citation type="submission" date="2022-03" db="EMBL/GenBank/DDBJ databases">
        <title>Draft title - Genomic analysis of global carrot germplasm unveils the trajectory of domestication and the origin of high carotenoid orange carrot.</title>
        <authorList>
            <person name="Iorizzo M."/>
            <person name="Ellison S."/>
            <person name="Senalik D."/>
            <person name="Macko-Podgorni A."/>
            <person name="Grzebelus D."/>
            <person name="Bostan H."/>
            <person name="Rolling W."/>
            <person name="Curaba J."/>
            <person name="Simon P."/>
        </authorList>
    </citation>
    <scope>NUCLEOTIDE SEQUENCE</scope>
    <source>
        <tissue evidence="1">Leaf</tissue>
    </source>
</reference>
<reference evidence="1" key="1">
    <citation type="journal article" date="2016" name="Nat. Genet.">
        <title>A high-quality carrot genome assembly provides new insights into carotenoid accumulation and asterid genome evolution.</title>
        <authorList>
            <person name="Iorizzo M."/>
            <person name="Ellison S."/>
            <person name="Senalik D."/>
            <person name="Zeng P."/>
            <person name="Satapoomin P."/>
            <person name="Huang J."/>
            <person name="Bowman M."/>
            <person name="Iovene M."/>
            <person name="Sanseverino W."/>
            <person name="Cavagnaro P."/>
            <person name="Yildiz M."/>
            <person name="Macko-Podgorni A."/>
            <person name="Moranska E."/>
            <person name="Grzebelus E."/>
            <person name="Grzebelus D."/>
            <person name="Ashrafi H."/>
            <person name="Zheng Z."/>
            <person name="Cheng S."/>
            <person name="Spooner D."/>
            <person name="Van Deynze A."/>
            <person name="Simon P."/>
        </authorList>
    </citation>
    <scope>NUCLEOTIDE SEQUENCE</scope>
    <source>
        <tissue evidence="1">Leaf</tissue>
    </source>
</reference>
<dbReference type="AlphaFoldDB" id="A0A164Z0C4"/>
<dbReference type="EMBL" id="CP093347">
    <property type="protein sequence ID" value="WOH01623.1"/>
    <property type="molecule type" value="Genomic_DNA"/>
</dbReference>
<proteinExistence type="predicted"/>
<evidence type="ECO:0000313" key="2">
    <source>
        <dbReference type="Proteomes" id="UP000077755"/>
    </source>
</evidence>
<dbReference type="PANTHER" id="PTHR35726:SF4">
    <property type="entry name" value="GLUTAMIC ACID-RICH PROTEIN-LIKE"/>
    <property type="match status" value="1"/>
</dbReference>
<sequence length="158" mass="18321">MDWKTLHGYIEVSPFMLLESTGDSEQDSDLSNSSFDDDDDVQVTPYDEVDDAQSCCSDPSEIENVYDNDQFGECSYDSNKIDLKRVRSRDDYDFNYRHQNDEDEDDDDGAIDQECTSRNVEFGYLRTQKKCKVYGDCKMEPVKKQETDKLFWDACLAS</sequence>
<dbReference type="PANTHER" id="PTHR35726">
    <property type="entry name" value="GLUTAMIC ACID-RICH PROTEIN-LIKE"/>
    <property type="match status" value="1"/>
</dbReference>
<evidence type="ECO:0000313" key="1">
    <source>
        <dbReference type="EMBL" id="WOH01623.1"/>
    </source>
</evidence>
<dbReference type="Gramene" id="KZM95125">
    <property type="protein sequence ID" value="KZM95125"/>
    <property type="gene ID" value="DCAR_018367"/>
</dbReference>
<gene>
    <name evidence="1" type="ORF">DCAR_0521007</name>
</gene>
<dbReference type="KEGG" id="dcr:108221633"/>